<keyword evidence="4" id="KW-0808">Transferase</keyword>
<dbReference type="InterPro" id="IPR051810">
    <property type="entry name" value="Precorrin_MeTrfase"/>
</dbReference>
<dbReference type="InterPro" id="IPR014777">
    <property type="entry name" value="4pyrrole_Mease_sub1"/>
</dbReference>
<accession>A0A0V8M5E7</accession>
<evidence type="ECO:0000313" key="11">
    <source>
        <dbReference type="Proteomes" id="UP000053577"/>
    </source>
</evidence>
<protein>
    <recommendedName>
        <fullName evidence="12">Precorrin-3B C(17)-methyltransferase</fullName>
    </recommendedName>
</protein>
<dbReference type="PATRIC" id="fig|61435.5.peg.84"/>
<dbReference type="InterPro" id="IPR035996">
    <property type="entry name" value="4pyrrol_Methylase_sf"/>
</dbReference>
<dbReference type="InterPro" id="IPR006363">
    <property type="entry name" value="Cbl_synth_CobJ/CibH_dom"/>
</dbReference>
<evidence type="ECO:0000259" key="6">
    <source>
        <dbReference type="Pfam" id="PF00590"/>
    </source>
</evidence>
<dbReference type="GO" id="GO:0008168">
    <property type="term" value="F:methyltransferase activity"/>
    <property type="evidence" value="ECO:0007669"/>
    <property type="project" value="UniProtKB-KW"/>
</dbReference>
<keyword evidence="5" id="KW-0949">S-adenosyl-L-methionine</keyword>
<keyword evidence="3" id="KW-0489">Methyltransferase</keyword>
<dbReference type="Pfam" id="PF01890">
    <property type="entry name" value="CbiG_C"/>
    <property type="match status" value="1"/>
</dbReference>
<comment type="pathway">
    <text evidence="1">Cofactor biosynthesis; adenosylcobalamin biosynthesis.</text>
</comment>
<evidence type="ECO:0000313" key="10">
    <source>
        <dbReference type="EMBL" id="KSV19005.1"/>
    </source>
</evidence>
<dbReference type="Pfam" id="PF11760">
    <property type="entry name" value="CbiG_N"/>
    <property type="match status" value="1"/>
</dbReference>
<feature type="domain" description="Cobalamin synthesis G N-terminal" evidence="8">
    <location>
        <begin position="54"/>
        <end position="134"/>
    </location>
</feature>
<dbReference type="InterPro" id="IPR021745">
    <property type="entry name" value="CbiG_mid"/>
</dbReference>
<dbReference type="SUPFAM" id="SSF159664">
    <property type="entry name" value="CobE/GbiG C-terminal domain-like"/>
    <property type="match status" value="1"/>
</dbReference>
<dbReference type="SUPFAM" id="SSF159672">
    <property type="entry name" value="CbiG N-terminal domain-like"/>
    <property type="match status" value="1"/>
</dbReference>
<dbReference type="Proteomes" id="UP000053577">
    <property type="component" value="Unassembled WGS sequence"/>
</dbReference>
<dbReference type="InterPro" id="IPR036518">
    <property type="entry name" value="CobE/GbiG_C_sf"/>
</dbReference>
<dbReference type="EMBL" id="JGYD01000001">
    <property type="protein sequence ID" value="KSV19005.1"/>
    <property type="molecule type" value="Genomic_DNA"/>
</dbReference>
<evidence type="ECO:0000256" key="5">
    <source>
        <dbReference type="ARBA" id="ARBA00022691"/>
    </source>
</evidence>
<dbReference type="InterPro" id="IPR000878">
    <property type="entry name" value="4pyrrol_Mease"/>
</dbReference>
<dbReference type="PANTHER" id="PTHR47036">
    <property type="entry name" value="COBALT-FACTOR III C(17)-METHYLTRANSFERASE-RELATED"/>
    <property type="match status" value="1"/>
</dbReference>
<feature type="domain" description="CobE/GbiG C-terminal" evidence="7">
    <location>
        <begin position="231"/>
        <end position="349"/>
    </location>
</feature>
<dbReference type="AlphaFoldDB" id="A0A0V8M5E7"/>
<dbReference type="Gene3D" id="3.40.50.11220">
    <property type="match status" value="1"/>
</dbReference>
<reference evidence="10 11" key="1">
    <citation type="journal article" date="2015" name="Sci. Rep.">
        <title>A comparative genomics and reductive dehalogenase gene transcription study of two chloroethene-respiring bacteria, Dehalococcoides mccartyi strains MB and 11a.</title>
        <authorList>
            <person name="Low A."/>
            <person name="Shen Z."/>
            <person name="Cheng D."/>
            <person name="Rogers M.J."/>
            <person name="Lee P.K."/>
            <person name="He J."/>
        </authorList>
    </citation>
    <scope>NUCLEOTIDE SEQUENCE [LARGE SCALE GENOMIC DNA]</scope>
    <source>
        <strain evidence="10 11">MB</strain>
    </source>
</reference>
<organism evidence="10 11">
    <name type="scientific">Dehalococcoides mccartyi</name>
    <dbReference type="NCBI Taxonomy" id="61435"/>
    <lineage>
        <taxon>Bacteria</taxon>
        <taxon>Bacillati</taxon>
        <taxon>Chloroflexota</taxon>
        <taxon>Dehalococcoidia</taxon>
        <taxon>Dehalococcoidales</taxon>
        <taxon>Dehalococcoidaceae</taxon>
        <taxon>Dehalococcoides</taxon>
    </lineage>
</organism>
<dbReference type="InterPro" id="IPR002750">
    <property type="entry name" value="CobE/GbiG_C"/>
</dbReference>
<keyword evidence="2" id="KW-0169">Cobalamin biosynthesis</keyword>
<evidence type="ECO:0000259" key="9">
    <source>
        <dbReference type="Pfam" id="PF11761"/>
    </source>
</evidence>
<dbReference type="NCBIfam" id="TIGR01466">
    <property type="entry name" value="cobJ_cbiH"/>
    <property type="match status" value="1"/>
</dbReference>
<gene>
    <name evidence="10" type="ORF">DA01_00390</name>
</gene>
<dbReference type="Gene3D" id="3.40.1010.10">
    <property type="entry name" value="Cobalt-precorrin-4 Transmethylase, Domain 1"/>
    <property type="match status" value="1"/>
</dbReference>
<dbReference type="GO" id="GO:0009236">
    <property type="term" value="P:cobalamin biosynthetic process"/>
    <property type="evidence" value="ECO:0007669"/>
    <property type="project" value="UniProtKB-UniPathway"/>
</dbReference>
<dbReference type="Pfam" id="PF00590">
    <property type="entry name" value="TP_methylase"/>
    <property type="match status" value="1"/>
</dbReference>
<name>A0A0V8M5E7_9CHLR</name>
<evidence type="ECO:0000256" key="1">
    <source>
        <dbReference type="ARBA" id="ARBA00004953"/>
    </source>
</evidence>
<dbReference type="Pfam" id="PF11761">
    <property type="entry name" value="CbiG_mid"/>
    <property type="match status" value="1"/>
</dbReference>
<evidence type="ECO:0000259" key="7">
    <source>
        <dbReference type="Pfam" id="PF01890"/>
    </source>
</evidence>
<evidence type="ECO:0008006" key="12">
    <source>
        <dbReference type="Google" id="ProtNLM"/>
    </source>
</evidence>
<evidence type="ECO:0000256" key="3">
    <source>
        <dbReference type="ARBA" id="ARBA00022603"/>
    </source>
</evidence>
<comment type="caution">
    <text evidence="10">The sequence shown here is derived from an EMBL/GenBank/DDBJ whole genome shotgun (WGS) entry which is preliminary data.</text>
</comment>
<dbReference type="Gene3D" id="3.30.950.10">
    <property type="entry name" value="Methyltransferase, Cobalt-precorrin-4 Transmethylase, Domain 2"/>
    <property type="match status" value="1"/>
</dbReference>
<evidence type="ECO:0000256" key="4">
    <source>
        <dbReference type="ARBA" id="ARBA00022679"/>
    </source>
</evidence>
<dbReference type="PANTHER" id="PTHR47036:SF1">
    <property type="entry name" value="COBALT-FACTOR III C(17)-METHYLTRANSFERASE-RELATED"/>
    <property type="match status" value="1"/>
</dbReference>
<dbReference type="RefSeq" id="WP_058291968.1">
    <property type="nucleotide sequence ID" value="NZ_JGYD01000001.1"/>
</dbReference>
<dbReference type="Gene3D" id="3.30.420.180">
    <property type="entry name" value="CobE/GbiG C-terminal domain"/>
    <property type="match status" value="1"/>
</dbReference>
<dbReference type="InterPro" id="IPR014776">
    <property type="entry name" value="4pyrrole_Mease_sub2"/>
</dbReference>
<feature type="domain" description="Cobalamin biosynthesis central region" evidence="9">
    <location>
        <begin position="140"/>
        <end position="228"/>
    </location>
</feature>
<evidence type="ECO:0000259" key="8">
    <source>
        <dbReference type="Pfam" id="PF11760"/>
    </source>
</evidence>
<proteinExistence type="predicted"/>
<dbReference type="InterPro" id="IPR021744">
    <property type="entry name" value="CbiG_N"/>
</dbReference>
<dbReference type="InterPro" id="IPR038029">
    <property type="entry name" value="GbiG_N_sf"/>
</dbReference>
<dbReference type="GO" id="GO:0032259">
    <property type="term" value="P:methylation"/>
    <property type="evidence" value="ECO:0007669"/>
    <property type="project" value="UniProtKB-KW"/>
</dbReference>
<sequence>MDTAKTAIIALSRNGITLGHKIKTGLGGAVLYAPQKHAESAGADVAFSQPVSQIIRQAFSQYRQIVLIMASGIGIRALAPVIQDKRHDPAVVLLDEQGNFAVSLLSGHLGGANKLARRLALICRGQAVITTASDVQHTLSPDLLGKEYGWKIQNPENLTALSGLVVNGQPVGIYQSAGENLLKGELAPNLNRFSSLEELYKAHRPGNIFITEQELSRNLSPLSLIYRPPCLVVGIGCNRGTAASEIEQAVFDTLSRFRLSCLCLSDIASVDLKSDEAGLREFARSEGLNISFFSGSELAGVDVPSAPSQAAMRCAGTPSVAEAAALLCSKGEIIVPKQVYRPNITVAVALKPAVMPAEPSASWLYIVGTGPGNPDHLTPAALEAITDSQVIVGYKTYTDQIAGLINGKELISTGMTQEIQRAEKAIMLALEGKKVALVSGGDSGIFGMSGLVYDILRERQITGLKPKVISGMPALVSCSSLLGAPLMTNFSVISLSNYLTAWAEIETQLRACAATDLVMVIQNPTSKKRGEIFALACRILLEYRRPETVVGIVKNADRPEQEYWISSLGNLAEEDIDMNTTIIIGNSYSYRWGESMVTPRGYANKYQLV</sequence>
<evidence type="ECO:0000256" key="2">
    <source>
        <dbReference type="ARBA" id="ARBA00022573"/>
    </source>
</evidence>
<dbReference type="SUPFAM" id="SSF53790">
    <property type="entry name" value="Tetrapyrrole methylase"/>
    <property type="match status" value="1"/>
</dbReference>
<dbReference type="UniPathway" id="UPA00148"/>
<feature type="domain" description="Tetrapyrrole methylase" evidence="6">
    <location>
        <begin position="364"/>
        <end position="571"/>
    </location>
</feature>
<dbReference type="CDD" id="cd11646">
    <property type="entry name" value="Precorrin_3B_C17_MT"/>
    <property type="match status" value="1"/>
</dbReference>